<protein>
    <submittedName>
        <fullName evidence="1">Uncharacterized protein</fullName>
    </submittedName>
</protein>
<dbReference type="Proteomes" id="UP000311919">
    <property type="component" value="Unassembled WGS sequence"/>
</dbReference>
<reference evidence="1 2" key="1">
    <citation type="submission" date="2019-03" db="EMBL/GenBank/DDBJ databases">
        <title>An improved genome assembly of the fluke Schistosoma japonicum.</title>
        <authorList>
            <person name="Hu W."/>
            <person name="Luo F."/>
            <person name="Yin M."/>
            <person name="Mo X."/>
            <person name="Sun C."/>
            <person name="Wu Q."/>
            <person name="Zhu B."/>
            <person name="Xiang M."/>
            <person name="Wang J."/>
            <person name="Wang Y."/>
            <person name="Zhang T."/>
            <person name="Xu B."/>
            <person name="Zheng H."/>
            <person name="Feng Z."/>
        </authorList>
    </citation>
    <scope>NUCLEOTIDE SEQUENCE [LARGE SCALE GENOMIC DNA]</scope>
    <source>
        <strain evidence="1">HuSjv2</strain>
        <tissue evidence="1">Worms</tissue>
    </source>
</reference>
<sequence>WRTVLRKQATRRDETVDHDENWNPNEATICSGEGLCYLSFFKADDDTGLAQVCGKCVSTRQHLS</sequence>
<dbReference type="EMBL" id="SKCS01000124">
    <property type="protein sequence ID" value="TNN16221.1"/>
    <property type="molecule type" value="Genomic_DNA"/>
</dbReference>
<comment type="caution">
    <text evidence="1">The sequence shown here is derived from an EMBL/GenBank/DDBJ whole genome shotgun (WGS) entry which is preliminary data.</text>
</comment>
<evidence type="ECO:0000313" key="1">
    <source>
        <dbReference type="EMBL" id="TNN16221.1"/>
    </source>
</evidence>
<dbReference type="AlphaFoldDB" id="A0A4Z2DI94"/>
<evidence type="ECO:0000313" key="2">
    <source>
        <dbReference type="Proteomes" id="UP000311919"/>
    </source>
</evidence>
<accession>A0A4Z2DI94</accession>
<keyword evidence="2" id="KW-1185">Reference proteome</keyword>
<gene>
    <name evidence="1" type="ORF">EWB00_000647</name>
</gene>
<organism evidence="1 2">
    <name type="scientific">Schistosoma japonicum</name>
    <name type="common">Blood fluke</name>
    <dbReference type="NCBI Taxonomy" id="6182"/>
    <lineage>
        <taxon>Eukaryota</taxon>
        <taxon>Metazoa</taxon>
        <taxon>Spiralia</taxon>
        <taxon>Lophotrochozoa</taxon>
        <taxon>Platyhelminthes</taxon>
        <taxon>Trematoda</taxon>
        <taxon>Digenea</taxon>
        <taxon>Strigeidida</taxon>
        <taxon>Schistosomatoidea</taxon>
        <taxon>Schistosomatidae</taxon>
        <taxon>Schistosoma</taxon>
    </lineage>
</organism>
<proteinExistence type="predicted"/>
<feature type="non-terminal residue" evidence="1">
    <location>
        <position position="1"/>
    </location>
</feature>
<name>A0A4Z2DI94_SCHJA</name>